<gene>
    <name evidence="2" type="ORF">HQ43_02215</name>
</gene>
<feature type="region of interest" description="Disordered" evidence="1">
    <location>
        <begin position="49"/>
        <end position="73"/>
    </location>
</feature>
<comment type="caution">
    <text evidence="2">The sequence shown here is derived from an EMBL/GenBank/DDBJ whole genome shotgun (WGS) entry which is preliminary data.</text>
</comment>
<proteinExistence type="predicted"/>
<dbReference type="RefSeq" id="WP_036788968.1">
    <property type="nucleotide sequence ID" value="NZ_JQZV01000003.1"/>
</dbReference>
<dbReference type="EMBL" id="JQZV01000003">
    <property type="protein sequence ID" value="KGN93467.1"/>
    <property type="molecule type" value="Genomic_DNA"/>
</dbReference>
<protein>
    <recommendedName>
        <fullName evidence="4">DUF4834 domain-containing protein</fullName>
    </recommendedName>
</protein>
<feature type="compositionally biased region" description="Basic and acidic residues" evidence="1">
    <location>
        <begin position="53"/>
        <end position="70"/>
    </location>
</feature>
<reference evidence="2 3" key="1">
    <citation type="submission" date="2014-08" db="EMBL/GenBank/DDBJ databases">
        <title>Porphyromonas canoris strain:OH2762 Genome sequencing.</title>
        <authorList>
            <person name="Wallis C."/>
            <person name="Deusch O."/>
            <person name="O'Flynn C."/>
            <person name="Davis I."/>
            <person name="Jospin G."/>
            <person name="Darling A.E."/>
            <person name="Coil D.A."/>
            <person name="Alexiev A."/>
            <person name="Horsfall A."/>
            <person name="Kirkwood N."/>
            <person name="Harris S."/>
            <person name="Eisen J.A."/>
        </authorList>
    </citation>
    <scope>NUCLEOTIDE SEQUENCE [LARGE SCALE GENOMIC DNA]</scope>
    <source>
        <strain evidence="3">COT-108 OH2762</strain>
    </source>
</reference>
<name>A0ABR4XN14_9PORP</name>
<accession>A0ABR4XN14</accession>
<organism evidence="2 3">
    <name type="scientific">Porphyromonas canoris</name>
    <dbReference type="NCBI Taxonomy" id="36875"/>
    <lineage>
        <taxon>Bacteria</taxon>
        <taxon>Pseudomonadati</taxon>
        <taxon>Bacteroidota</taxon>
        <taxon>Bacteroidia</taxon>
        <taxon>Bacteroidales</taxon>
        <taxon>Porphyromonadaceae</taxon>
        <taxon>Porphyromonas</taxon>
    </lineage>
</organism>
<dbReference type="Proteomes" id="UP000030101">
    <property type="component" value="Unassembled WGS sequence"/>
</dbReference>
<evidence type="ECO:0000313" key="3">
    <source>
        <dbReference type="Proteomes" id="UP000030101"/>
    </source>
</evidence>
<sequence length="93" mass="10912">MEIILGIFIALCLYYLVRYIIEKKYGSIQGFFISRLAKRFAEQAFKYSQAGESQKRERKQQNTETKKPKDSVSVIRNAGMDKKNAEYAEYEEL</sequence>
<evidence type="ECO:0000313" key="2">
    <source>
        <dbReference type="EMBL" id="KGN93467.1"/>
    </source>
</evidence>
<keyword evidence="3" id="KW-1185">Reference proteome</keyword>
<evidence type="ECO:0000256" key="1">
    <source>
        <dbReference type="SAM" id="MobiDB-lite"/>
    </source>
</evidence>
<evidence type="ECO:0008006" key="4">
    <source>
        <dbReference type="Google" id="ProtNLM"/>
    </source>
</evidence>